<dbReference type="EMBL" id="JAPMUA010000007">
    <property type="protein sequence ID" value="MDG3587463.1"/>
    <property type="molecule type" value="Genomic_DNA"/>
</dbReference>
<name>A0ABT6FW14_9FLAO</name>
<dbReference type="RefSeq" id="WP_277901305.1">
    <property type="nucleotide sequence ID" value="NZ_JAPMUA010000007.1"/>
</dbReference>
<evidence type="ECO:0000313" key="2">
    <source>
        <dbReference type="Proteomes" id="UP001153642"/>
    </source>
</evidence>
<sequence>MKKITTSFICFLVFLTINSCSKTEDLQDDPNRATEVSPELLLTNIEIQAFNNISLSAALASRYLTYTNGVNSNQYYNWQRAGYDDYDNLKQVSKMMEEAQRTESGVYQILGKFFNSYFIISLTEVFGDVPYSDAIQATENNYTPVYDTQKSIYLKVLNDLKDANNELATNEETILGDIIYNGDKLKWRKLINSYYLRVLMNLSIKEGNDELNIVARFNEVYTNPGKYPIFESNEDNAALNYYNIQDNRYPLQNNNDLQTAYYMEESFVERLQNFEDPRLFAFAEKKPNAADLPNTDFSAYGGLYGSGDLNDNTSKAVAGEASRVHPRYFTDPENESSLLISYAELEFILAEAVARNWISADIDIHYKNGISASMEFYNISNFNDYLNNPDIQLSPGNEIETILTQKHISMFLNTGWQIFYEQRRTGFPEFNTDGEGILNNAKIPKRWMYPADEAVNNGNNLTDAIQRQYPNGDNTNAEMWLLQ</sequence>
<organism evidence="1 2">
    <name type="scientific">Galbibacter pacificus</name>
    <dbReference type="NCBI Taxonomy" id="2996052"/>
    <lineage>
        <taxon>Bacteria</taxon>
        <taxon>Pseudomonadati</taxon>
        <taxon>Bacteroidota</taxon>
        <taxon>Flavobacteriia</taxon>
        <taxon>Flavobacteriales</taxon>
        <taxon>Flavobacteriaceae</taxon>
        <taxon>Galbibacter</taxon>
    </lineage>
</organism>
<accession>A0ABT6FW14</accession>
<dbReference type="SUPFAM" id="SSF48452">
    <property type="entry name" value="TPR-like"/>
    <property type="match status" value="1"/>
</dbReference>
<protein>
    <submittedName>
        <fullName evidence="1">SusD/RagB family nutrient-binding outer membrane lipoprotein</fullName>
    </submittedName>
</protein>
<dbReference type="InterPro" id="IPR041662">
    <property type="entry name" value="SusD-like_2"/>
</dbReference>
<gene>
    <name evidence="1" type="ORF">OSR52_16490</name>
</gene>
<reference evidence="1" key="1">
    <citation type="submission" date="2022-11" db="EMBL/GenBank/DDBJ databases">
        <title>High-quality draft genome sequence of Galbibacter sp. strain CMA-7.</title>
        <authorList>
            <person name="Wei L."/>
            <person name="Dong C."/>
            <person name="Shao Z."/>
        </authorList>
    </citation>
    <scope>NUCLEOTIDE SEQUENCE</scope>
    <source>
        <strain evidence="1">CMA-7</strain>
    </source>
</reference>
<dbReference type="Proteomes" id="UP001153642">
    <property type="component" value="Unassembled WGS sequence"/>
</dbReference>
<evidence type="ECO:0000313" key="1">
    <source>
        <dbReference type="EMBL" id="MDG3587463.1"/>
    </source>
</evidence>
<dbReference type="Pfam" id="PF12771">
    <property type="entry name" value="SusD-like_2"/>
    <property type="match status" value="1"/>
</dbReference>
<comment type="caution">
    <text evidence="1">The sequence shown here is derived from an EMBL/GenBank/DDBJ whole genome shotgun (WGS) entry which is preliminary data.</text>
</comment>
<proteinExistence type="predicted"/>
<dbReference type="Gene3D" id="1.25.40.390">
    <property type="match status" value="1"/>
</dbReference>
<keyword evidence="1" id="KW-0449">Lipoprotein</keyword>
<dbReference type="InterPro" id="IPR011990">
    <property type="entry name" value="TPR-like_helical_dom_sf"/>
</dbReference>
<keyword evidence="2" id="KW-1185">Reference proteome</keyword>